<comment type="caution">
    <text evidence="1">The sequence shown here is derived from an EMBL/GenBank/DDBJ whole genome shotgun (WGS) entry which is preliminary data.</text>
</comment>
<accession>A0A420VDW9</accession>
<dbReference type="Proteomes" id="UP000286235">
    <property type="component" value="Unassembled WGS sequence"/>
</dbReference>
<organism evidence="1 2">
    <name type="scientific">Caldibacillus debilis GB1</name>
    <dbReference type="NCBI Taxonomy" id="1339248"/>
    <lineage>
        <taxon>Bacteria</taxon>
        <taxon>Bacillati</taxon>
        <taxon>Bacillota</taxon>
        <taxon>Bacilli</taxon>
        <taxon>Bacillales</taxon>
        <taxon>Bacillaceae</taxon>
        <taxon>Caldibacillus</taxon>
    </lineage>
</organism>
<evidence type="ECO:0000313" key="1">
    <source>
        <dbReference type="EMBL" id="RKO61877.1"/>
    </source>
</evidence>
<evidence type="ECO:0000313" key="2">
    <source>
        <dbReference type="Proteomes" id="UP000286235"/>
    </source>
</evidence>
<proteinExistence type="predicted"/>
<name>A0A420VDW9_9BACI</name>
<dbReference type="AlphaFoldDB" id="A0A420VDW9"/>
<dbReference type="RefSeq" id="WP_120669370.1">
    <property type="nucleotide sequence ID" value="NZ_AZRV01000035.1"/>
</dbReference>
<protein>
    <submittedName>
        <fullName evidence="1">Uncharacterized protein</fullName>
    </submittedName>
</protein>
<sequence length="178" mass="21502">MEKLILNSFQNSSTDRLLSMMYLDKGKYEFQRTTDGILIDFTNGTDSFRAFIRRFSLWIAREAFLYHGDHYFQDHPQHELWKLWKSDVRFLHAYCDEFYQRWLEYRIGEFLGSFEEYEIIEVRLEDLFADLAGIVRVRLDLVSIHFSTNQHPEYIKQQIARWRPKLRSANGMKPDTQS</sequence>
<reference evidence="1 2" key="1">
    <citation type="submission" date="2013-12" db="EMBL/GenBank/DDBJ databases">
        <title>Genome and proteome characterization of Caldibacillus debilis GB1 derived from a cellulolytic aero-tolerant co-culture.</title>
        <authorList>
            <person name="Wushke S.T."/>
            <person name="Zhang X."/>
            <person name="Fristensky B."/>
            <person name="Wilkins J.A."/>
            <person name="Levin D.B."/>
            <person name="Sparling R."/>
        </authorList>
    </citation>
    <scope>NUCLEOTIDE SEQUENCE [LARGE SCALE GENOMIC DNA]</scope>
    <source>
        <strain evidence="1 2">GB1</strain>
    </source>
</reference>
<dbReference type="EMBL" id="AZRV01000035">
    <property type="protein sequence ID" value="RKO61877.1"/>
    <property type="molecule type" value="Genomic_DNA"/>
</dbReference>
<gene>
    <name evidence="1" type="ORF">Cdeb_01372</name>
</gene>
<keyword evidence="2" id="KW-1185">Reference proteome</keyword>